<dbReference type="AlphaFoldDB" id="A0A6C0DSU9"/>
<keyword evidence="1" id="KW-0472">Membrane</keyword>
<keyword evidence="1" id="KW-0812">Transmembrane</keyword>
<proteinExistence type="predicted"/>
<accession>A0A6C0DSU9</accession>
<evidence type="ECO:0000256" key="1">
    <source>
        <dbReference type="SAM" id="Phobius"/>
    </source>
</evidence>
<reference evidence="2" key="1">
    <citation type="journal article" date="2020" name="Nature">
        <title>Giant virus diversity and host interactions through global metagenomics.</title>
        <authorList>
            <person name="Schulz F."/>
            <person name="Roux S."/>
            <person name="Paez-Espino D."/>
            <person name="Jungbluth S."/>
            <person name="Walsh D.A."/>
            <person name="Denef V.J."/>
            <person name="McMahon K.D."/>
            <person name="Konstantinidis K.T."/>
            <person name="Eloe-Fadrosh E.A."/>
            <person name="Kyrpides N.C."/>
            <person name="Woyke T."/>
        </authorList>
    </citation>
    <scope>NUCLEOTIDE SEQUENCE</scope>
    <source>
        <strain evidence="2">GVMAG-M-3300023174-5</strain>
    </source>
</reference>
<dbReference type="EMBL" id="MN739668">
    <property type="protein sequence ID" value="QHT19578.1"/>
    <property type="molecule type" value="Genomic_DNA"/>
</dbReference>
<name>A0A6C0DSU9_9ZZZZ</name>
<feature type="transmembrane region" description="Helical" evidence="1">
    <location>
        <begin position="6"/>
        <end position="25"/>
    </location>
</feature>
<organism evidence="2">
    <name type="scientific">viral metagenome</name>
    <dbReference type="NCBI Taxonomy" id="1070528"/>
    <lineage>
        <taxon>unclassified sequences</taxon>
        <taxon>metagenomes</taxon>
        <taxon>organismal metagenomes</taxon>
    </lineage>
</organism>
<keyword evidence="1" id="KW-1133">Transmembrane helix</keyword>
<evidence type="ECO:0000313" key="2">
    <source>
        <dbReference type="EMBL" id="QHT19578.1"/>
    </source>
</evidence>
<protein>
    <submittedName>
        <fullName evidence="2">Uncharacterized protein</fullName>
    </submittedName>
</protein>
<sequence length="69" mass="8329">MKGKQYDYIFLLVILIIGLLGGFLMQPQRETFLNLKQNYNSCRRHAEKSIESFREGMFGYYRNLFRSRK</sequence>